<dbReference type="Pfam" id="PF14365">
    <property type="entry name" value="Neprosin_AP"/>
    <property type="match status" value="1"/>
</dbReference>
<dbReference type="OrthoDB" id="650213at2759"/>
<name>A0A9D5BXZ3_9LILI</name>
<protein>
    <recommendedName>
        <fullName evidence="1">Neprosin PEP catalytic domain-containing protein</fullName>
    </recommendedName>
</protein>
<dbReference type="EMBL" id="JAGGNH010000009">
    <property type="protein sequence ID" value="KAJ0962694.1"/>
    <property type="molecule type" value="Genomic_DNA"/>
</dbReference>
<gene>
    <name evidence="2" type="ORF">J5N97_027816</name>
</gene>
<dbReference type="InterPro" id="IPR053168">
    <property type="entry name" value="Glutamic_endopeptidase"/>
</dbReference>
<evidence type="ECO:0000313" key="3">
    <source>
        <dbReference type="Proteomes" id="UP001085076"/>
    </source>
</evidence>
<dbReference type="Pfam" id="PF03080">
    <property type="entry name" value="Neprosin"/>
    <property type="match status" value="1"/>
</dbReference>
<dbReference type="PANTHER" id="PTHR31589">
    <property type="entry name" value="PROTEIN, PUTATIVE (DUF239)-RELATED-RELATED"/>
    <property type="match status" value="1"/>
</dbReference>
<dbReference type="PROSITE" id="PS52045">
    <property type="entry name" value="NEPROSIN_PEP_CD"/>
    <property type="match status" value="1"/>
</dbReference>
<dbReference type="AlphaFoldDB" id="A0A9D5BXZ3"/>
<accession>A0A9D5BXZ3</accession>
<proteinExistence type="predicted"/>
<evidence type="ECO:0000313" key="2">
    <source>
        <dbReference type="EMBL" id="KAJ0962694.1"/>
    </source>
</evidence>
<dbReference type="Proteomes" id="UP001085076">
    <property type="component" value="Miscellaneous, Linkage group lg09"/>
</dbReference>
<comment type="caution">
    <text evidence="2">The sequence shown here is derived from an EMBL/GenBank/DDBJ whole genome shotgun (WGS) entry which is preliminary data.</text>
</comment>
<organism evidence="2 3">
    <name type="scientific">Dioscorea zingiberensis</name>
    <dbReference type="NCBI Taxonomy" id="325984"/>
    <lineage>
        <taxon>Eukaryota</taxon>
        <taxon>Viridiplantae</taxon>
        <taxon>Streptophyta</taxon>
        <taxon>Embryophyta</taxon>
        <taxon>Tracheophyta</taxon>
        <taxon>Spermatophyta</taxon>
        <taxon>Magnoliopsida</taxon>
        <taxon>Liliopsida</taxon>
        <taxon>Dioscoreales</taxon>
        <taxon>Dioscoreaceae</taxon>
        <taxon>Dioscorea</taxon>
    </lineage>
</organism>
<reference evidence="2" key="2">
    <citation type="journal article" date="2022" name="Hortic Res">
        <title>The genome of Dioscorea zingiberensis sheds light on the biosynthesis, origin and evolution of the medicinally important diosgenin saponins.</title>
        <authorList>
            <person name="Li Y."/>
            <person name="Tan C."/>
            <person name="Li Z."/>
            <person name="Guo J."/>
            <person name="Li S."/>
            <person name="Chen X."/>
            <person name="Wang C."/>
            <person name="Dai X."/>
            <person name="Yang H."/>
            <person name="Song W."/>
            <person name="Hou L."/>
            <person name="Xu J."/>
            <person name="Tong Z."/>
            <person name="Xu A."/>
            <person name="Yuan X."/>
            <person name="Wang W."/>
            <person name="Yang Q."/>
            <person name="Chen L."/>
            <person name="Sun Z."/>
            <person name="Wang K."/>
            <person name="Pan B."/>
            <person name="Chen J."/>
            <person name="Bao Y."/>
            <person name="Liu F."/>
            <person name="Qi X."/>
            <person name="Gang D.R."/>
            <person name="Wen J."/>
            <person name="Li J."/>
        </authorList>
    </citation>
    <scope>NUCLEOTIDE SEQUENCE</scope>
    <source>
        <strain evidence="2">Dzin_1.0</strain>
    </source>
</reference>
<dbReference type="InterPro" id="IPR025521">
    <property type="entry name" value="Neprosin_propep"/>
</dbReference>
<keyword evidence="3" id="KW-1185">Reference proteome</keyword>
<reference evidence="2" key="1">
    <citation type="submission" date="2021-03" db="EMBL/GenBank/DDBJ databases">
        <authorList>
            <person name="Li Z."/>
            <person name="Yang C."/>
        </authorList>
    </citation>
    <scope>NUCLEOTIDE SEQUENCE</scope>
    <source>
        <strain evidence="2">Dzin_1.0</strain>
        <tissue evidence="2">Leaf</tissue>
    </source>
</reference>
<feature type="domain" description="Neprosin PEP catalytic" evidence="1">
    <location>
        <begin position="188"/>
        <end position="390"/>
    </location>
</feature>
<evidence type="ECO:0000259" key="1">
    <source>
        <dbReference type="PROSITE" id="PS52045"/>
    </source>
</evidence>
<dbReference type="PANTHER" id="PTHR31589:SF110">
    <property type="entry name" value="PROTEIN, PUTATIVE (DUF239)-RELATED"/>
    <property type="match status" value="1"/>
</dbReference>
<sequence>MATLSRSVVEFNGVAAVMEDFAGVGPADLWIRRRSLEVLPPIAVMEAGFSRSSSIGLSDGNNLTINEEMEIEKQLKLLNKPAIKTIEDDGDIYDCVDINKQPAFDHPSLKNHKIQLSPSSYPKGLFDNNINVSSTNGTSIEIGLKNGNACPSGTVPIRRVSKDDLLRMRSTLKHKKMMHYSPSNYLNGDNEIYRTLAAYHTQYNHEDNEYYGASASINVYGLPQLTSTQFSSSFIWINALEHNLIKVGWTVDPNTYGDTKTRLTTAWTDPLTYNWWFIFGKEKTTIGYWPNKLFTTLRDHASWLNFGGVAGNLGRKEMPPMGSGHFSYEGLNRSCYFAWVRYIDSTTESHVLKEKDVSPNVDSKCYDVGKFKEIGGPQGNIFFFGGPGGC</sequence>
<dbReference type="InterPro" id="IPR004314">
    <property type="entry name" value="Neprosin"/>
</dbReference>